<dbReference type="PANTHER" id="PTHR42240">
    <property type="entry name" value="DUF211 DOMAIN-CONTAINING PROTEIN"/>
    <property type="match status" value="1"/>
</dbReference>
<dbReference type="Proteomes" id="UP000266568">
    <property type="component" value="Unassembled WGS sequence"/>
</dbReference>
<keyword evidence="2" id="KW-1185">Reference proteome</keyword>
<evidence type="ECO:0000313" key="2">
    <source>
        <dbReference type="Proteomes" id="UP000266568"/>
    </source>
</evidence>
<organism evidence="1 2">
    <name type="scientific">Hephaestia caeni</name>
    <dbReference type="NCBI Taxonomy" id="645617"/>
    <lineage>
        <taxon>Bacteria</taxon>
        <taxon>Pseudomonadati</taxon>
        <taxon>Pseudomonadota</taxon>
        <taxon>Alphaproteobacteria</taxon>
        <taxon>Sphingomonadales</taxon>
        <taxon>Sphingomonadaceae</taxon>
        <taxon>Hephaestia</taxon>
    </lineage>
</organism>
<reference evidence="1 2" key="1">
    <citation type="submission" date="2018-08" db="EMBL/GenBank/DDBJ databases">
        <title>Genomic Encyclopedia of Type Strains, Phase IV (KMG-IV): sequencing the most valuable type-strain genomes for metagenomic binning, comparative biology and taxonomic classification.</title>
        <authorList>
            <person name="Goeker M."/>
        </authorList>
    </citation>
    <scope>NUCLEOTIDE SEQUENCE [LARGE SCALE GENOMIC DNA]</scope>
    <source>
        <strain evidence="1 2">DSM 25527</strain>
    </source>
</reference>
<dbReference type="SUPFAM" id="SSF160363">
    <property type="entry name" value="MTH889-like"/>
    <property type="match status" value="1"/>
</dbReference>
<comment type="caution">
    <text evidence="1">The sequence shown here is derived from an EMBL/GenBank/DDBJ whole genome shotgun (WGS) entry which is preliminary data.</text>
</comment>
<gene>
    <name evidence="1" type="ORF">DFR49_1240</name>
</gene>
<dbReference type="OrthoDB" id="4730654at2"/>
<dbReference type="PANTHER" id="PTHR42240:SF1">
    <property type="entry name" value="DUF211 DOMAIN-CONTAINING PROTEIN"/>
    <property type="match status" value="1"/>
</dbReference>
<dbReference type="InterPro" id="IPR003831">
    <property type="entry name" value="DUF211"/>
</dbReference>
<dbReference type="Gene3D" id="3.30.70.1340">
    <property type="entry name" value="MTH889-like domain"/>
    <property type="match status" value="1"/>
</dbReference>
<dbReference type="InterPro" id="IPR023129">
    <property type="entry name" value="MTH889-like_dom_sf"/>
</dbReference>
<sequence>MTDALNIRRVVIDVDKALAMPSLIEIAQAIQRCAGVAAHNITVTEVDQETIGTSITIEGENMDYDELVRAIESSGAVVHSLDELVCGDHIVDYVPRAR</sequence>
<evidence type="ECO:0008006" key="3">
    <source>
        <dbReference type="Google" id="ProtNLM"/>
    </source>
</evidence>
<protein>
    <recommendedName>
        <fullName evidence="3">DUF211 domain-containing protein</fullName>
    </recommendedName>
</protein>
<proteinExistence type="predicted"/>
<dbReference type="RefSeq" id="WP_119034768.1">
    <property type="nucleotide sequence ID" value="NZ_QXDC01000002.1"/>
</dbReference>
<name>A0A397PAW4_9SPHN</name>
<accession>A0A397PAW4</accession>
<dbReference type="EMBL" id="QXDC01000002">
    <property type="protein sequence ID" value="RIA46690.1"/>
    <property type="molecule type" value="Genomic_DNA"/>
</dbReference>
<dbReference type="AlphaFoldDB" id="A0A397PAW4"/>
<evidence type="ECO:0000313" key="1">
    <source>
        <dbReference type="EMBL" id="RIA46690.1"/>
    </source>
</evidence>
<dbReference type="Pfam" id="PF02680">
    <property type="entry name" value="DUF211"/>
    <property type="match status" value="1"/>
</dbReference>